<keyword evidence="7" id="KW-0067">ATP-binding</keyword>
<evidence type="ECO:0000256" key="3">
    <source>
        <dbReference type="ARBA" id="ARBA00022553"/>
    </source>
</evidence>
<feature type="transmembrane region" description="Helical" evidence="9">
    <location>
        <begin position="56"/>
        <end position="74"/>
    </location>
</feature>
<dbReference type="PANTHER" id="PTHR24421:SF10">
    <property type="entry name" value="NITRATE_NITRITE SENSOR PROTEIN NARQ"/>
    <property type="match status" value="1"/>
</dbReference>
<dbReference type="InterPro" id="IPR036890">
    <property type="entry name" value="HATPase_C_sf"/>
</dbReference>
<dbReference type="GO" id="GO:0046983">
    <property type="term" value="F:protein dimerization activity"/>
    <property type="evidence" value="ECO:0007669"/>
    <property type="project" value="InterPro"/>
</dbReference>
<dbReference type="InterPro" id="IPR050482">
    <property type="entry name" value="Sensor_HK_TwoCompSys"/>
</dbReference>
<feature type="transmembrane region" description="Helical" evidence="9">
    <location>
        <begin position="101"/>
        <end position="118"/>
    </location>
</feature>
<dbReference type="Pfam" id="PF07730">
    <property type="entry name" value="HisKA_3"/>
    <property type="match status" value="1"/>
</dbReference>
<accession>A0A9P2TBE3</accession>
<evidence type="ECO:0000256" key="5">
    <source>
        <dbReference type="ARBA" id="ARBA00022741"/>
    </source>
</evidence>
<reference evidence="12 13" key="1">
    <citation type="journal article" date="2013" name="Genome Announc.">
        <title>Draft Genome Sequence of the Lignocellulose Decomposer Thermobifida fusca Strain TM51.</title>
        <authorList>
            <person name="Toth A."/>
            <person name="Barna T."/>
            <person name="Nagy I."/>
            <person name="Horvath B."/>
            <person name="Nagy I."/>
            <person name="Tancsics A."/>
            <person name="Kriszt B."/>
            <person name="Baka E."/>
            <person name="Fekete C."/>
            <person name="Kukolya J."/>
        </authorList>
    </citation>
    <scope>NUCLEOTIDE SEQUENCE [LARGE SCALE GENOMIC DNA]</scope>
    <source>
        <strain evidence="12 13">TM51</strain>
    </source>
</reference>
<dbReference type="InterPro" id="IPR011712">
    <property type="entry name" value="Sig_transdc_His_kin_sub3_dim/P"/>
</dbReference>
<evidence type="ECO:0000256" key="7">
    <source>
        <dbReference type="ARBA" id="ARBA00022840"/>
    </source>
</evidence>
<evidence type="ECO:0000259" key="10">
    <source>
        <dbReference type="Pfam" id="PF02518"/>
    </source>
</evidence>
<dbReference type="Pfam" id="PF02518">
    <property type="entry name" value="HATPase_c"/>
    <property type="match status" value="1"/>
</dbReference>
<dbReference type="CDD" id="cd16917">
    <property type="entry name" value="HATPase_UhpB-NarQ-NarX-like"/>
    <property type="match status" value="1"/>
</dbReference>
<dbReference type="SUPFAM" id="SSF55874">
    <property type="entry name" value="ATPase domain of HSP90 chaperone/DNA topoisomerase II/histidine kinase"/>
    <property type="match status" value="1"/>
</dbReference>
<feature type="domain" description="Signal transduction histidine kinase subgroup 3 dimerisation and phosphoacceptor" evidence="11">
    <location>
        <begin position="198"/>
        <end position="263"/>
    </location>
</feature>
<feature type="domain" description="Histidine kinase/HSP90-like ATPase" evidence="10">
    <location>
        <begin position="310"/>
        <end position="394"/>
    </location>
</feature>
<gene>
    <name evidence="12" type="ORF">TM51_04213</name>
</gene>
<evidence type="ECO:0000313" key="13">
    <source>
        <dbReference type="Proteomes" id="UP000014184"/>
    </source>
</evidence>
<dbReference type="EMBL" id="AOSG01000021">
    <property type="protein sequence ID" value="EOR72067.1"/>
    <property type="molecule type" value="Genomic_DNA"/>
</dbReference>
<dbReference type="GO" id="GO:0000155">
    <property type="term" value="F:phosphorelay sensor kinase activity"/>
    <property type="evidence" value="ECO:0007669"/>
    <property type="project" value="InterPro"/>
</dbReference>
<evidence type="ECO:0000256" key="1">
    <source>
        <dbReference type="ARBA" id="ARBA00000085"/>
    </source>
</evidence>
<protein>
    <recommendedName>
        <fullName evidence="2">histidine kinase</fullName>
        <ecNumber evidence="2">2.7.13.3</ecNumber>
    </recommendedName>
</protein>
<keyword evidence="8" id="KW-0902">Two-component regulatory system</keyword>
<dbReference type="Proteomes" id="UP000014184">
    <property type="component" value="Unassembled WGS sequence"/>
</dbReference>
<keyword evidence="13" id="KW-1185">Reference proteome</keyword>
<sequence>MELDVVAPYGRPVRERLWRITFLDAGITLAVAGITAVSTVLPAVDSPGGLASLQVLLPWGLALLVVAVVPLLWLSAFPIPVAVVTVLATTAYYPLGYPDNFVILAGAVALFTLVARGFRLTGWLLGFSQYLVVHVAETLYFGAPRTVYALGMLAWVLVVFISGEVVRKHRAYLDMARKHSAEAERTREEETRRRISEERLKFAREVHDVIAHNISLINVQAGSALYLIDTQPERAAEALAAIKQASRETLQELRAILGVLRAVDETAPRSPAPGLDRLDELVAGVRSSGVDVHVDVAGRPRPLSAAVDSAAYRIVQESLTNVVRHARADTVTVSVRYTPDGVSLRVSDDGQGAAADWAAGHGIAGMRDRAAALGGELRAGPDPEGGFTVEAWLPG</sequence>
<dbReference type="GO" id="GO:0016020">
    <property type="term" value="C:membrane"/>
    <property type="evidence" value="ECO:0007669"/>
    <property type="project" value="InterPro"/>
</dbReference>
<feature type="transmembrane region" description="Helical" evidence="9">
    <location>
        <begin position="21"/>
        <end position="44"/>
    </location>
</feature>
<dbReference type="EC" id="2.7.13.3" evidence="2"/>
<evidence type="ECO:0000256" key="8">
    <source>
        <dbReference type="ARBA" id="ARBA00023012"/>
    </source>
</evidence>
<keyword evidence="9" id="KW-0812">Transmembrane</keyword>
<dbReference type="Gene3D" id="3.30.565.10">
    <property type="entry name" value="Histidine kinase-like ATPase, C-terminal domain"/>
    <property type="match status" value="1"/>
</dbReference>
<proteinExistence type="predicted"/>
<dbReference type="GO" id="GO:0005524">
    <property type="term" value="F:ATP binding"/>
    <property type="evidence" value="ECO:0007669"/>
    <property type="project" value="UniProtKB-KW"/>
</dbReference>
<comment type="caution">
    <text evidence="12">The sequence shown here is derived from an EMBL/GenBank/DDBJ whole genome shotgun (WGS) entry which is preliminary data.</text>
</comment>
<keyword evidence="5" id="KW-0547">Nucleotide-binding</keyword>
<keyword evidence="3" id="KW-0597">Phosphoprotein</keyword>
<dbReference type="AlphaFoldDB" id="A0A9P2TBE3"/>
<keyword evidence="4" id="KW-0808">Transferase</keyword>
<name>A0A9P2TBE3_THEFU</name>
<evidence type="ECO:0000256" key="4">
    <source>
        <dbReference type="ARBA" id="ARBA00022679"/>
    </source>
</evidence>
<evidence type="ECO:0000313" key="12">
    <source>
        <dbReference type="EMBL" id="EOR72067.1"/>
    </source>
</evidence>
<dbReference type="PANTHER" id="PTHR24421">
    <property type="entry name" value="NITRATE/NITRITE SENSOR PROTEIN NARX-RELATED"/>
    <property type="match status" value="1"/>
</dbReference>
<evidence type="ECO:0000256" key="6">
    <source>
        <dbReference type="ARBA" id="ARBA00022777"/>
    </source>
</evidence>
<evidence type="ECO:0000256" key="2">
    <source>
        <dbReference type="ARBA" id="ARBA00012438"/>
    </source>
</evidence>
<keyword evidence="9" id="KW-0472">Membrane</keyword>
<dbReference type="Gene3D" id="1.20.5.1930">
    <property type="match status" value="1"/>
</dbReference>
<evidence type="ECO:0000256" key="9">
    <source>
        <dbReference type="SAM" id="Phobius"/>
    </source>
</evidence>
<organism evidence="12 13">
    <name type="scientific">Thermobifida fusca TM51</name>
    <dbReference type="NCBI Taxonomy" id="1169414"/>
    <lineage>
        <taxon>Bacteria</taxon>
        <taxon>Bacillati</taxon>
        <taxon>Actinomycetota</taxon>
        <taxon>Actinomycetes</taxon>
        <taxon>Streptosporangiales</taxon>
        <taxon>Nocardiopsidaceae</taxon>
        <taxon>Thermobifida</taxon>
    </lineage>
</organism>
<keyword evidence="9" id="KW-1133">Transmembrane helix</keyword>
<keyword evidence="6 12" id="KW-0418">Kinase</keyword>
<feature type="transmembrane region" description="Helical" evidence="9">
    <location>
        <begin position="123"/>
        <end position="141"/>
    </location>
</feature>
<evidence type="ECO:0000259" key="11">
    <source>
        <dbReference type="Pfam" id="PF07730"/>
    </source>
</evidence>
<feature type="transmembrane region" description="Helical" evidence="9">
    <location>
        <begin position="147"/>
        <end position="166"/>
    </location>
</feature>
<comment type="catalytic activity">
    <reaction evidence="1">
        <text>ATP + protein L-histidine = ADP + protein N-phospho-L-histidine.</text>
        <dbReference type="EC" id="2.7.13.3"/>
    </reaction>
</comment>
<dbReference type="InterPro" id="IPR003594">
    <property type="entry name" value="HATPase_dom"/>
</dbReference>